<protein>
    <submittedName>
        <fullName evidence="2">Uncharacterized protein</fullName>
    </submittedName>
</protein>
<feature type="chain" id="PRO_5038473419" evidence="1">
    <location>
        <begin position="27"/>
        <end position="270"/>
    </location>
</feature>
<evidence type="ECO:0000313" key="3">
    <source>
        <dbReference type="Proteomes" id="UP000323521"/>
    </source>
</evidence>
<accession>A0A3G1KT46</accession>
<evidence type="ECO:0000313" key="2">
    <source>
        <dbReference type="EMBL" id="ATW25600.1"/>
    </source>
</evidence>
<reference evidence="2 3" key="1">
    <citation type="submission" date="2016-10" db="EMBL/GenBank/DDBJ databases">
        <title>Complete Genome Sequence of Peptococcaceae strain DCMF.</title>
        <authorList>
            <person name="Edwards R.J."/>
            <person name="Holland S.I."/>
            <person name="Deshpande N.P."/>
            <person name="Wong Y.K."/>
            <person name="Ertan H."/>
            <person name="Manefield M."/>
            <person name="Russell T.L."/>
            <person name="Lee M.J."/>
        </authorList>
    </citation>
    <scope>NUCLEOTIDE SEQUENCE [LARGE SCALE GENOMIC DNA]</scope>
    <source>
        <strain evidence="2 3">DCMF</strain>
    </source>
</reference>
<sequence>MKNRNWSKYGFLGLLCLLLYVGTGCGGPAPDAEQSPKLADFTVTSYNEGSEDSQYVAVHLHFDRPVAIQDGRPDSFRITIGGNRVKSADGRLTQSNDDSRSITLTVQTTAITSGKLLMVPAEENAGYREITSQDGRYLVQPFTIKCLIPSGVTLKTMSSRPGDGVKPACVVKQVTGTWHIRSITWVRLLENGKVVPSGLSDSPEVLDGAVAVHGHEFLSSNEDIIAMDIADTLKDYFGGDYTFRSQGSQVIVEKKEPTPDTTIDLQVYLY</sequence>
<keyword evidence="1" id="KW-0732">Signal</keyword>
<proteinExistence type="predicted"/>
<dbReference type="OrthoDB" id="2083252at2"/>
<dbReference type="AlphaFoldDB" id="A0A3G1KT46"/>
<feature type="signal peptide" evidence="1">
    <location>
        <begin position="1"/>
        <end position="26"/>
    </location>
</feature>
<dbReference type="PROSITE" id="PS51257">
    <property type="entry name" value="PROKAR_LIPOPROTEIN"/>
    <property type="match status" value="1"/>
</dbReference>
<gene>
    <name evidence="2" type="ORF">DCMF_13280</name>
</gene>
<evidence type="ECO:0000256" key="1">
    <source>
        <dbReference type="SAM" id="SignalP"/>
    </source>
</evidence>
<dbReference type="KEGG" id="fwa:DCMF_13280"/>
<name>A0A3G1KT46_FORW1</name>
<organism evidence="2 3">
    <name type="scientific">Formimonas warabiya</name>
    <dbReference type="NCBI Taxonomy" id="1761012"/>
    <lineage>
        <taxon>Bacteria</taxon>
        <taxon>Bacillati</taxon>
        <taxon>Bacillota</taxon>
        <taxon>Clostridia</taxon>
        <taxon>Eubacteriales</taxon>
        <taxon>Peptococcaceae</taxon>
        <taxon>Candidatus Formimonas</taxon>
    </lineage>
</organism>
<dbReference type="RefSeq" id="WP_148134855.1">
    <property type="nucleotide sequence ID" value="NZ_CP017634.1"/>
</dbReference>
<dbReference type="EMBL" id="CP017634">
    <property type="protein sequence ID" value="ATW25600.1"/>
    <property type="molecule type" value="Genomic_DNA"/>
</dbReference>
<keyword evidence="3" id="KW-1185">Reference proteome</keyword>
<dbReference type="Proteomes" id="UP000323521">
    <property type="component" value="Chromosome"/>
</dbReference>